<evidence type="ECO:0000256" key="2">
    <source>
        <dbReference type="ARBA" id="ARBA00022573"/>
    </source>
</evidence>
<comment type="pathway">
    <text evidence="1">Cofactor biosynthesis; adenosylcobalamin biosynthesis.</text>
</comment>
<dbReference type="SUPFAM" id="SSF53790">
    <property type="entry name" value="Tetrapyrrole methylase"/>
    <property type="match status" value="1"/>
</dbReference>
<dbReference type="PANTHER" id="PTHR43467">
    <property type="entry name" value="COBALT-PRECORRIN-2 C(20)-METHYLTRANSFERASE"/>
    <property type="match status" value="1"/>
</dbReference>
<evidence type="ECO:0000256" key="1">
    <source>
        <dbReference type="ARBA" id="ARBA00004953"/>
    </source>
</evidence>
<keyword evidence="3 7" id="KW-0489">Methyltransferase</keyword>
<dbReference type="PANTHER" id="PTHR43467:SF1">
    <property type="entry name" value="PRECORRIN-6A SYNTHASE [DEACETYLATING]"/>
    <property type="match status" value="1"/>
</dbReference>
<evidence type="ECO:0000313" key="7">
    <source>
        <dbReference type="EMBL" id="NEV64458.1"/>
    </source>
</evidence>
<feature type="domain" description="Tetrapyrrole methylase" evidence="6">
    <location>
        <begin position="3"/>
        <end position="225"/>
    </location>
</feature>
<dbReference type="GO" id="GO:0032259">
    <property type="term" value="P:methylation"/>
    <property type="evidence" value="ECO:0007669"/>
    <property type="project" value="UniProtKB-KW"/>
</dbReference>
<dbReference type="EC" id="2.1.1.152" evidence="7"/>
<keyword evidence="8" id="KW-1185">Reference proteome</keyword>
<dbReference type="PIRSF" id="PIRSF036525">
    <property type="entry name" value="CobF"/>
    <property type="match status" value="1"/>
</dbReference>
<evidence type="ECO:0000313" key="8">
    <source>
        <dbReference type="Proteomes" id="UP000483379"/>
    </source>
</evidence>
<keyword evidence="4 7" id="KW-0808">Transferase</keyword>
<evidence type="ECO:0000259" key="6">
    <source>
        <dbReference type="Pfam" id="PF00590"/>
    </source>
</evidence>
<dbReference type="Gene3D" id="3.40.1010.10">
    <property type="entry name" value="Cobalt-precorrin-4 Transmethylase, Domain 1"/>
    <property type="match status" value="1"/>
</dbReference>
<evidence type="ECO:0000256" key="4">
    <source>
        <dbReference type="ARBA" id="ARBA00022679"/>
    </source>
</evidence>
<accession>A0A6M0K3S6</accession>
<dbReference type="EMBL" id="JAAIJQ010000092">
    <property type="protein sequence ID" value="NEV64458.1"/>
    <property type="molecule type" value="Genomic_DNA"/>
</dbReference>
<evidence type="ECO:0000256" key="5">
    <source>
        <dbReference type="ARBA" id="ARBA00022691"/>
    </source>
</evidence>
<dbReference type="RefSeq" id="WP_164455222.1">
    <property type="nucleotide sequence ID" value="NZ_JAAIJQ010000092.1"/>
</dbReference>
<dbReference type="InterPro" id="IPR035996">
    <property type="entry name" value="4pyrrol_Methylase_sf"/>
</dbReference>
<reference evidence="7 8" key="1">
    <citation type="submission" date="2020-02" db="EMBL/GenBank/DDBJ databases">
        <title>Genome sequences of Thiorhodococcus mannitoliphagus and Thiorhodococcus minor, purple sulfur photosynthetic bacteria in the gammaproteobacterial family, Chromatiaceae.</title>
        <authorList>
            <person name="Aviles F.A."/>
            <person name="Meyer T.E."/>
            <person name="Kyndt J.A."/>
        </authorList>
    </citation>
    <scope>NUCLEOTIDE SEQUENCE [LARGE SCALE GENOMIC DNA]</scope>
    <source>
        <strain evidence="7 8">DSM 11518</strain>
    </source>
</reference>
<name>A0A6M0K3S6_9GAMM</name>
<keyword evidence="2" id="KW-0169">Cobalamin biosynthesis</keyword>
<dbReference type="InterPro" id="IPR000878">
    <property type="entry name" value="4pyrrol_Mease"/>
</dbReference>
<dbReference type="CDD" id="cd11643">
    <property type="entry name" value="Precorrin-6A-synthase"/>
    <property type="match status" value="1"/>
</dbReference>
<gene>
    <name evidence="7" type="ORF">G3446_21705</name>
</gene>
<proteinExistence type="predicted"/>
<dbReference type="Gene3D" id="3.30.950.10">
    <property type="entry name" value="Methyltransferase, Cobalt-precorrin-4 Transmethylase, Domain 2"/>
    <property type="match status" value="1"/>
</dbReference>
<dbReference type="GO" id="GO:0009236">
    <property type="term" value="P:cobalamin biosynthetic process"/>
    <property type="evidence" value="ECO:0007669"/>
    <property type="project" value="UniProtKB-KW"/>
</dbReference>
<dbReference type="NCBIfam" id="TIGR02434">
    <property type="entry name" value="CobF"/>
    <property type="match status" value="1"/>
</dbReference>
<dbReference type="AlphaFoldDB" id="A0A6M0K3S6"/>
<dbReference type="Proteomes" id="UP000483379">
    <property type="component" value="Unassembled WGS sequence"/>
</dbReference>
<dbReference type="InterPro" id="IPR014776">
    <property type="entry name" value="4pyrrole_Mease_sub2"/>
</dbReference>
<dbReference type="InterPro" id="IPR012797">
    <property type="entry name" value="CobF"/>
</dbReference>
<dbReference type="Pfam" id="PF00590">
    <property type="entry name" value="TP_methylase"/>
    <property type="match status" value="1"/>
</dbReference>
<evidence type="ECO:0000256" key="3">
    <source>
        <dbReference type="ARBA" id="ARBA00022603"/>
    </source>
</evidence>
<comment type="caution">
    <text evidence="7">The sequence shown here is derived from an EMBL/GenBank/DDBJ whole genome shotgun (WGS) entry which is preliminary data.</text>
</comment>
<dbReference type="InterPro" id="IPR014777">
    <property type="entry name" value="4pyrrole_Mease_sub1"/>
</dbReference>
<dbReference type="GO" id="GO:0043819">
    <property type="term" value="F:precorrin-6A synthase (deacetylating) activity"/>
    <property type="evidence" value="ECO:0007669"/>
    <property type="project" value="UniProtKB-EC"/>
</dbReference>
<sequence>MKKLYLIGMGPGGPEYLTIQAIETLKRTDVFFMLEKEGKGKEALLQMREHILTHYLGESGYRVVIATSPQRRMEADGYKEGVKVWHDEKRALFERLVDEELEEGQSGALLLWGDPGIYDQTVSLVADLAASSGGTLDFEIIPGITSVQMLTARHKIPMNRVGESITITTGRHAENCDPADLDNAVVMLDYNASFQRFKGQDMDVYWAGYLGCPDEILVSGPVDEVSDDLLATKAAVREKKGWLMDIYLLRRRQRRGKGDA</sequence>
<keyword evidence="5" id="KW-0949">S-adenosyl-L-methionine</keyword>
<protein>
    <submittedName>
        <fullName evidence="7">Precorrin-6A synthase (Deacetylating)</fullName>
        <ecNumber evidence="7">2.1.1.152</ecNumber>
    </submittedName>
</protein>
<organism evidence="7 8">
    <name type="scientific">Thiorhodococcus minor</name>
    <dbReference type="NCBI Taxonomy" id="57489"/>
    <lineage>
        <taxon>Bacteria</taxon>
        <taxon>Pseudomonadati</taxon>
        <taxon>Pseudomonadota</taxon>
        <taxon>Gammaproteobacteria</taxon>
        <taxon>Chromatiales</taxon>
        <taxon>Chromatiaceae</taxon>
        <taxon>Thiorhodococcus</taxon>
    </lineage>
</organism>